<name>A0A4Y8IVG0_9BACI</name>
<keyword evidence="1" id="KW-1133">Transmembrane helix</keyword>
<dbReference type="OrthoDB" id="2962171at2"/>
<dbReference type="AlphaFoldDB" id="A0A4Y8IVG0"/>
<evidence type="ECO:0000313" key="2">
    <source>
        <dbReference type="EMBL" id="TFB24937.1"/>
    </source>
</evidence>
<dbReference type="EMBL" id="SOPW01000001">
    <property type="protein sequence ID" value="TFB24937.1"/>
    <property type="molecule type" value="Genomic_DNA"/>
</dbReference>
<dbReference type="Proteomes" id="UP000297975">
    <property type="component" value="Unassembled WGS sequence"/>
</dbReference>
<evidence type="ECO:0008006" key="4">
    <source>
        <dbReference type="Google" id="ProtNLM"/>
    </source>
</evidence>
<accession>A0A4Y8IVG0</accession>
<reference evidence="2 3" key="1">
    <citation type="submission" date="2019-03" db="EMBL/GenBank/DDBJ databases">
        <authorList>
            <person name="He R.-H."/>
        </authorList>
    </citation>
    <scope>NUCLEOTIDE SEQUENCE [LARGE SCALE GENOMIC DNA]</scope>
    <source>
        <strain evidence="3">SH 714</strain>
    </source>
</reference>
<keyword evidence="1" id="KW-0812">Transmembrane</keyword>
<protein>
    <recommendedName>
        <fullName evidence="4">SPOR domain-containing protein</fullName>
    </recommendedName>
</protein>
<gene>
    <name evidence="2" type="ORF">E3U55_00670</name>
</gene>
<sequence>MDEHNKVRVTMNQQSNYNKKHDLENFLTPKNKQHSYSLTFRGRSMFGKMVKPILLAVLLGGIFGAGLIYFFSDLTPDAVPVTSVDDDEEVQDQTNDEVRTGELKLPGNTFEVIQFGLFSTEENANDLNETLLIPNSIPAVVQEQSGQFFVISHVITSEIEKESITNFLESKGLVYMTDFFYKKWNYSTSTVAVSDEEKNWLNEGLTILNEYSNSANNRNWMNQTQEWLNDTKESYQNNDHINNMRENLTNFQNTTNENIQQFHERNTLLNLYLFFANLN</sequence>
<proteinExistence type="predicted"/>
<dbReference type="RefSeq" id="WP_134338398.1">
    <property type="nucleotide sequence ID" value="NZ_SOPW01000001.1"/>
</dbReference>
<evidence type="ECO:0000313" key="3">
    <source>
        <dbReference type="Proteomes" id="UP000297975"/>
    </source>
</evidence>
<comment type="caution">
    <text evidence="2">The sequence shown here is derived from an EMBL/GenBank/DDBJ whole genome shotgun (WGS) entry which is preliminary data.</text>
</comment>
<organism evidence="2 3">
    <name type="scientific">Filobacillus milosensis</name>
    <dbReference type="NCBI Taxonomy" id="94137"/>
    <lineage>
        <taxon>Bacteria</taxon>
        <taxon>Bacillati</taxon>
        <taxon>Bacillota</taxon>
        <taxon>Bacilli</taxon>
        <taxon>Bacillales</taxon>
        <taxon>Bacillaceae</taxon>
        <taxon>Filobacillus</taxon>
    </lineage>
</organism>
<keyword evidence="1" id="KW-0472">Membrane</keyword>
<feature type="transmembrane region" description="Helical" evidence="1">
    <location>
        <begin position="53"/>
        <end position="71"/>
    </location>
</feature>
<evidence type="ECO:0000256" key="1">
    <source>
        <dbReference type="SAM" id="Phobius"/>
    </source>
</evidence>
<keyword evidence="3" id="KW-1185">Reference proteome</keyword>